<organism evidence="1 2">
    <name type="scientific">Xanthomonas arboricola</name>
    <dbReference type="NCBI Taxonomy" id="56448"/>
    <lineage>
        <taxon>Bacteria</taxon>
        <taxon>Pseudomonadati</taxon>
        <taxon>Pseudomonadota</taxon>
        <taxon>Gammaproteobacteria</taxon>
        <taxon>Lysobacterales</taxon>
        <taxon>Lysobacteraceae</taxon>
        <taxon>Xanthomonas</taxon>
    </lineage>
</organism>
<comment type="caution">
    <text evidence="1">The sequence shown here is derived from an EMBL/GenBank/DDBJ whole genome shotgun (WGS) entry which is preliminary data.</text>
</comment>
<evidence type="ECO:0000313" key="1">
    <source>
        <dbReference type="EMBL" id="PPU07742.1"/>
    </source>
</evidence>
<dbReference type="Proteomes" id="UP000239204">
    <property type="component" value="Unassembled WGS sequence"/>
</dbReference>
<dbReference type="RefSeq" id="WP_104537222.1">
    <property type="nucleotide sequence ID" value="NZ_MIGY01000002.1"/>
</dbReference>
<sequence length="321" mass="35512">MNQIYLDTARLLTQVAPLVFVDDTFALKGGTAINLFVRDMPRLSVDLDLVFPDHTLPRDEALTHINAAVRQAAERLKKRGFQTHAPAAAAGETKLLVRRGSIQVKIEVNFVMRGTVQPVRRASLTPAGRDVLMADLDIPVVSLEDVYGGKLVAALDRQHPRDLFDVMQLFAHEGITPGIRRAFVVYLSSSNRPIHEVLFPPLRDIRHDYAHNFQGMTAEPVPLDALLAARECMMREIQQGLDGNERRFLLSLVAGTPEWSLLGIAHLEQLPGIRWKLHNLAQLQKTDAKKFAEQGELLAARLAAISPRGSTAPPSGTYSST</sequence>
<evidence type="ECO:0008006" key="3">
    <source>
        <dbReference type="Google" id="ProtNLM"/>
    </source>
</evidence>
<gene>
    <name evidence="1" type="ORF">XarjCFBP7645_09020</name>
</gene>
<dbReference type="Pfam" id="PF08843">
    <property type="entry name" value="AbiEii"/>
    <property type="match status" value="1"/>
</dbReference>
<dbReference type="AlphaFoldDB" id="A0A2S7ADC7"/>
<name>A0A2S7ADC7_9XANT</name>
<dbReference type="EMBL" id="MIGY01000002">
    <property type="protein sequence ID" value="PPU07742.1"/>
    <property type="molecule type" value="Genomic_DNA"/>
</dbReference>
<dbReference type="InterPro" id="IPR014942">
    <property type="entry name" value="AbiEii"/>
</dbReference>
<protein>
    <recommendedName>
        <fullName evidence="3">Nucleotidyl transferase AbiEii/AbiGii toxin family protein</fullName>
    </recommendedName>
</protein>
<accession>A0A2S7ADC7</accession>
<reference evidence="1 2" key="1">
    <citation type="submission" date="2016-08" db="EMBL/GenBank/DDBJ databases">
        <title>Evolution of the type three secretion system and type three effector repertoires in Xanthomonas.</title>
        <authorList>
            <person name="Merda D."/>
            <person name="Briand M."/>
            <person name="Bosis E."/>
            <person name="Rousseau C."/>
            <person name="Portier P."/>
            <person name="Jacques M.-A."/>
            <person name="Fischer-Le Saux M."/>
        </authorList>
    </citation>
    <scope>NUCLEOTIDE SEQUENCE [LARGE SCALE GENOMIC DNA]</scope>
    <source>
        <strain evidence="1 2">CFBP 7645</strain>
    </source>
</reference>
<evidence type="ECO:0000313" key="2">
    <source>
        <dbReference type="Proteomes" id="UP000239204"/>
    </source>
</evidence>
<proteinExistence type="predicted"/>
<dbReference type="Gene3D" id="3.10.450.620">
    <property type="entry name" value="JHP933, nucleotidyltransferase-like core domain"/>
    <property type="match status" value="1"/>
</dbReference>